<accession>A0A2D4HMN2</accession>
<dbReference type="EMBL" id="IACK01036309">
    <property type="protein sequence ID" value="LAA73166.1"/>
    <property type="molecule type" value="Transcribed_RNA"/>
</dbReference>
<reference evidence="1" key="2">
    <citation type="submission" date="2017-11" db="EMBL/GenBank/DDBJ databases">
        <title>Coralsnake Venomics: Analyses of Venom Gland Transcriptomes and Proteomes of Six Brazilian Taxa.</title>
        <authorList>
            <person name="Aird S.D."/>
            <person name="Jorge da Silva N."/>
            <person name="Qiu L."/>
            <person name="Villar-Briones A."/>
            <person name="Aparecida-Saddi V."/>
            <person name="Campos-Telles M.P."/>
            <person name="Grau M."/>
            <person name="Mikheyev A.S."/>
        </authorList>
    </citation>
    <scope>NUCLEOTIDE SEQUENCE</scope>
    <source>
        <tissue evidence="1">Venom_gland</tissue>
    </source>
</reference>
<name>A0A2D4HMN2_MICLE</name>
<dbReference type="Pfam" id="PF15340">
    <property type="entry name" value="COPR5"/>
    <property type="match status" value="1"/>
</dbReference>
<dbReference type="GO" id="GO:0042393">
    <property type="term" value="F:histone binding"/>
    <property type="evidence" value="ECO:0007669"/>
    <property type="project" value="InterPro"/>
</dbReference>
<dbReference type="AlphaFoldDB" id="A0A2D4HMN2"/>
<reference evidence="1" key="1">
    <citation type="submission" date="2017-07" db="EMBL/GenBank/DDBJ databases">
        <authorList>
            <person name="Mikheyev A."/>
            <person name="Grau M."/>
        </authorList>
    </citation>
    <scope>NUCLEOTIDE SEQUENCE</scope>
    <source>
        <tissue evidence="1">Venom_gland</tissue>
    </source>
</reference>
<dbReference type="InterPro" id="IPR029289">
    <property type="entry name" value="COPR5"/>
</dbReference>
<evidence type="ECO:0000313" key="1">
    <source>
        <dbReference type="EMBL" id="LAA73166.1"/>
    </source>
</evidence>
<sequence length="175" mass="20249">MKTVGDRNNFFKISISALQIEVNGSPITEQEEVEVKKAKAFIWRPWKELTEKVEAKISTLEDSDDFEDFQSENDWKSDDEDYDVATQTVFPEMTAVTQYEEEDWDKEMEDSENNKNSYDLDDIIYCGSFWDGSGQASYSVQEEHLYDPSIHHVAPLILIHLKTVTEDGQFEDAVD</sequence>
<proteinExistence type="predicted"/>
<protein>
    <recommendedName>
        <fullName evidence="2">Coordinator of PRMT5 and differentiation stimulator</fullName>
    </recommendedName>
</protein>
<dbReference type="GO" id="GO:0005634">
    <property type="term" value="C:nucleus"/>
    <property type="evidence" value="ECO:0007669"/>
    <property type="project" value="InterPro"/>
</dbReference>
<organism evidence="1">
    <name type="scientific">Micrurus lemniscatus lemniscatus</name>
    <dbReference type="NCBI Taxonomy" id="129467"/>
    <lineage>
        <taxon>Eukaryota</taxon>
        <taxon>Metazoa</taxon>
        <taxon>Chordata</taxon>
        <taxon>Craniata</taxon>
        <taxon>Vertebrata</taxon>
        <taxon>Euteleostomi</taxon>
        <taxon>Lepidosauria</taxon>
        <taxon>Squamata</taxon>
        <taxon>Bifurcata</taxon>
        <taxon>Unidentata</taxon>
        <taxon>Episquamata</taxon>
        <taxon>Toxicofera</taxon>
        <taxon>Serpentes</taxon>
        <taxon>Colubroidea</taxon>
        <taxon>Elapidae</taxon>
        <taxon>Elapinae</taxon>
        <taxon>Micrurus</taxon>
    </lineage>
</organism>
<dbReference type="PANTHER" id="PTHR36461:SF1">
    <property type="entry name" value="COORDINATOR OF PRMT5 AND DIFFERENTIATION STIMULATOR"/>
    <property type="match status" value="1"/>
</dbReference>
<dbReference type="PANTHER" id="PTHR36461">
    <property type="entry name" value="COORDINATOR OF PRMT5 AND DIFFERENTIATION STIMULATOR"/>
    <property type="match status" value="1"/>
</dbReference>
<evidence type="ECO:0008006" key="2">
    <source>
        <dbReference type="Google" id="ProtNLM"/>
    </source>
</evidence>